<sequence>MEHPGENGCNPEFLQKMNLANYCMTGDMEIKMKEVKQKLEEHNERIAQLEKSLHQRIEIANEMSKDQNIVRNKVANQGSWCVVM</sequence>
<dbReference type="EMBL" id="JAFJMO010000009">
    <property type="protein sequence ID" value="KAJ8268343.1"/>
    <property type="molecule type" value="Genomic_DNA"/>
</dbReference>
<comment type="caution">
    <text evidence="2">The sequence shown here is derived from an EMBL/GenBank/DDBJ whole genome shotgun (WGS) entry which is preliminary data.</text>
</comment>
<proteinExistence type="predicted"/>
<accession>A0A9Q1HVV6</accession>
<reference evidence="2" key="1">
    <citation type="journal article" date="2023" name="Science">
        <title>Genome structures resolve the early diversification of teleost fishes.</title>
        <authorList>
            <person name="Parey E."/>
            <person name="Louis A."/>
            <person name="Montfort J."/>
            <person name="Bouchez O."/>
            <person name="Roques C."/>
            <person name="Iampietro C."/>
            <person name="Lluch J."/>
            <person name="Castinel A."/>
            <person name="Donnadieu C."/>
            <person name="Desvignes T."/>
            <person name="Floi Bucao C."/>
            <person name="Jouanno E."/>
            <person name="Wen M."/>
            <person name="Mejri S."/>
            <person name="Dirks R."/>
            <person name="Jansen H."/>
            <person name="Henkel C."/>
            <person name="Chen W.J."/>
            <person name="Zahm M."/>
            <person name="Cabau C."/>
            <person name="Klopp C."/>
            <person name="Thompson A.W."/>
            <person name="Robinson-Rechavi M."/>
            <person name="Braasch I."/>
            <person name="Lecointre G."/>
            <person name="Bobe J."/>
            <person name="Postlethwait J.H."/>
            <person name="Berthelot C."/>
            <person name="Roest Crollius H."/>
            <person name="Guiguen Y."/>
        </authorList>
    </citation>
    <scope>NUCLEOTIDE SEQUENCE</scope>
    <source>
        <strain evidence="2">Concon-B</strain>
    </source>
</reference>
<feature type="coiled-coil region" evidence="1">
    <location>
        <begin position="25"/>
        <end position="59"/>
    </location>
</feature>
<evidence type="ECO:0000313" key="2">
    <source>
        <dbReference type="EMBL" id="KAJ8268343.1"/>
    </source>
</evidence>
<keyword evidence="3" id="KW-1185">Reference proteome</keyword>
<organism evidence="2 3">
    <name type="scientific">Conger conger</name>
    <name type="common">Conger eel</name>
    <name type="synonym">Muraena conger</name>
    <dbReference type="NCBI Taxonomy" id="82655"/>
    <lineage>
        <taxon>Eukaryota</taxon>
        <taxon>Metazoa</taxon>
        <taxon>Chordata</taxon>
        <taxon>Craniata</taxon>
        <taxon>Vertebrata</taxon>
        <taxon>Euteleostomi</taxon>
        <taxon>Actinopterygii</taxon>
        <taxon>Neopterygii</taxon>
        <taxon>Teleostei</taxon>
        <taxon>Anguilliformes</taxon>
        <taxon>Congridae</taxon>
        <taxon>Conger</taxon>
    </lineage>
</organism>
<evidence type="ECO:0000313" key="3">
    <source>
        <dbReference type="Proteomes" id="UP001152803"/>
    </source>
</evidence>
<keyword evidence="1" id="KW-0175">Coiled coil</keyword>
<evidence type="ECO:0000256" key="1">
    <source>
        <dbReference type="SAM" id="Coils"/>
    </source>
</evidence>
<name>A0A9Q1HVV6_CONCO</name>
<protein>
    <submittedName>
        <fullName evidence="2">Uncharacterized protein</fullName>
    </submittedName>
</protein>
<gene>
    <name evidence="2" type="ORF">COCON_G00135150</name>
</gene>
<dbReference type="Proteomes" id="UP001152803">
    <property type="component" value="Unassembled WGS sequence"/>
</dbReference>
<dbReference type="AlphaFoldDB" id="A0A9Q1HVV6"/>